<reference evidence="4" key="2">
    <citation type="submission" date="2015-01" db="EMBL/GenBank/DDBJ databases">
        <title>Evolutionary Origins and Diversification of the Mycorrhizal Mutualists.</title>
        <authorList>
            <consortium name="DOE Joint Genome Institute"/>
            <consortium name="Mycorrhizal Genomics Consortium"/>
            <person name="Kohler A."/>
            <person name="Kuo A."/>
            <person name="Nagy L.G."/>
            <person name="Floudas D."/>
            <person name="Copeland A."/>
            <person name="Barry K.W."/>
            <person name="Cichocki N."/>
            <person name="Veneault-Fourrey C."/>
            <person name="LaButti K."/>
            <person name="Lindquist E.A."/>
            <person name="Lipzen A."/>
            <person name="Lundell T."/>
            <person name="Morin E."/>
            <person name="Murat C."/>
            <person name="Riley R."/>
            <person name="Ohm R."/>
            <person name="Sun H."/>
            <person name="Tunlid A."/>
            <person name="Henrissat B."/>
            <person name="Grigoriev I.V."/>
            <person name="Hibbett D.S."/>
            <person name="Martin F."/>
        </authorList>
    </citation>
    <scope>NUCLEOTIDE SEQUENCE [LARGE SCALE GENOMIC DNA]</scope>
    <source>
        <strain evidence="4">MAFF 305830</strain>
    </source>
</reference>
<proteinExistence type="predicted"/>
<feature type="compositionally biased region" description="Low complexity" evidence="1">
    <location>
        <begin position="96"/>
        <end position="111"/>
    </location>
</feature>
<dbReference type="OrthoDB" id="3269876at2759"/>
<evidence type="ECO:0000313" key="2">
    <source>
        <dbReference type="EMBL" id="KIM19608.1"/>
    </source>
</evidence>
<reference evidence="3 4" key="1">
    <citation type="submission" date="2014-04" db="EMBL/GenBank/DDBJ databases">
        <authorList>
            <consortium name="DOE Joint Genome Institute"/>
            <person name="Kuo A."/>
            <person name="Zuccaro A."/>
            <person name="Kohler A."/>
            <person name="Nagy L.G."/>
            <person name="Floudas D."/>
            <person name="Copeland A."/>
            <person name="Barry K.W."/>
            <person name="Cichocki N."/>
            <person name="Veneault-Fourrey C."/>
            <person name="LaButti K."/>
            <person name="Lindquist E.A."/>
            <person name="Lipzen A."/>
            <person name="Lundell T."/>
            <person name="Morin E."/>
            <person name="Murat C."/>
            <person name="Sun H."/>
            <person name="Tunlid A."/>
            <person name="Henrissat B."/>
            <person name="Grigoriev I.V."/>
            <person name="Hibbett D.S."/>
            <person name="Martin F."/>
            <person name="Nordberg H.P."/>
            <person name="Cantor M.N."/>
            <person name="Hua S.X."/>
        </authorList>
    </citation>
    <scope>NUCLEOTIDE SEQUENCE [LARGE SCALE GENOMIC DNA]</scope>
    <source>
        <strain evidence="3 4">MAFF 305830</strain>
    </source>
</reference>
<keyword evidence="4" id="KW-1185">Reference proteome</keyword>
<dbReference type="EMBL" id="KN824278">
    <property type="protein sequence ID" value="KIM33110.1"/>
    <property type="molecule type" value="Genomic_DNA"/>
</dbReference>
<feature type="compositionally biased region" description="Low complexity" evidence="1">
    <location>
        <begin position="20"/>
        <end position="36"/>
    </location>
</feature>
<dbReference type="HOGENOM" id="CLU_1332652_0_0_1"/>
<protein>
    <submittedName>
        <fullName evidence="3">Uncharacterized protein</fullName>
    </submittedName>
</protein>
<evidence type="ECO:0000313" key="3">
    <source>
        <dbReference type="EMBL" id="KIM33110.1"/>
    </source>
</evidence>
<evidence type="ECO:0000256" key="1">
    <source>
        <dbReference type="SAM" id="MobiDB-lite"/>
    </source>
</evidence>
<sequence>MNWAKLQIQPGSFNNVKRPSVSSAGSRSSGSGASYADLSNNGSSQTSAYSDEVLQASRPVPQPKWALTATYRIRSIGKNLRRSFGRAPKGMTQPISHTSESETVSSEQQHQQGYGIGVMDVSIENNQGCEELTTTTIEELGHCSPTPTWTTADDLAQHHIRFETEQTVPLFSGWAAFCGTYAPPTVVSRTHWDDKITLQNRNRLQE</sequence>
<reference evidence="3" key="3">
    <citation type="submission" date="2015-02" db="EMBL/GenBank/DDBJ databases">
        <title>Evolutionary Origins and Diversification of the Mycorrhizal Mutualists.</title>
        <authorList>
            <consortium name="DOE Joint Genome Institute"/>
            <consortium name="Mycorrhizal Genomics Consortium"/>
            <person name="Kohler A."/>
            <person name="Kuo A."/>
            <person name="Nagy L.G."/>
            <person name="Floudas D."/>
            <person name="Copeland A."/>
            <person name="Barry K.W."/>
            <person name="Cichocki N."/>
            <person name="Veneault-Fourrey C."/>
            <person name="LaButti K."/>
            <person name="Lindquist E.A."/>
            <person name="Lipzen A."/>
            <person name="Lundell T."/>
            <person name="Morin E."/>
            <person name="Murat C."/>
            <person name="Riley R."/>
            <person name="Ohm R."/>
            <person name="Sun H."/>
            <person name="Tunlid A."/>
            <person name="Henrissat B."/>
            <person name="Grigoriev I.V."/>
            <person name="Hibbett D.S."/>
            <person name="Martin F."/>
        </authorList>
    </citation>
    <scope>NUCLEOTIDE SEQUENCE</scope>
    <source>
        <strain evidence="3">MAFF 305830</strain>
    </source>
</reference>
<feature type="compositionally biased region" description="Polar residues" evidence="1">
    <location>
        <begin position="37"/>
        <end position="47"/>
    </location>
</feature>
<accession>A0A0C3B8I7</accession>
<evidence type="ECO:0000313" key="4">
    <source>
        <dbReference type="Proteomes" id="UP000054097"/>
    </source>
</evidence>
<dbReference type="AlphaFoldDB" id="A0A0C3B8I7"/>
<feature type="region of interest" description="Disordered" evidence="1">
    <location>
        <begin position="82"/>
        <end position="111"/>
    </location>
</feature>
<dbReference type="Proteomes" id="UP000054097">
    <property type="component" value="Unassembled WGS sequence"/>
</dbReference>
<organism evidence="3 4">
    <name type="scientific">Serendipita vermifera MAFF 305830</name>
    <dbReference type="NCBI Taxonomy" id="933852"/>
    <lineage>
        <taxon>Eukaryota</taxon>
        <taxon>Fungi</taxon>
        <taxon>Dikarya</taxon>
        <taxon>Basidiomycota</taxon>
        <taxon>Agaricomycotina</taxon>
        <taxon>Agaricomycetes</taxon>
        <taxon>Sebacinales</taxon>
        <taxon>Serendipitaceae</taxon>
        <taxon>Serendipita</taxon>
    </lineage>
</organism>
<name>A0A0C3B8I7_SERVB</name>
<gene>
    <name evidence="3" type="ORF">M408DRAFT_148936</name>
    <name evidence="2" type="ORF">M408DRAFT_197694</name>
</gene>
<dbReference type="EMBL" id="KN824603">
    <property type="protein sequence ID" value="KIM19608.1"/>
    <property type="molecule type" value="Genomic_DNA"/>
</dbReference>
<feature type="region of interest" description="Disordered" evidence="1">
    <location>
        <begin position="1"/>
        <end position="47"/>
    </location>
</feature>